<dbReference type="AlphaFoldDB" id="A0A090B225"/>
<gene>
    <name evidence="4" type="ORF">A7M90_04330</name>
    <name evidence="6" type="ORF">C5U34_00910</name>
    <name evidence="5" type="ORF">CBE85_19855</name>
    <name evidence="3" type="ORF">G3N53_09445</name>
    <name evidence="7" type="ORF">J6E47_06605</name>
</gene>
<evidence type="ECO:0000313" key="7">
    <source>
        <dbReference type="EMBL" id="QTK44721.1"/>
    </source>
</evidence>
<evidence type="ECO:0000313" key="5">
    <source>
        <dbReference type="EMBL" id="OWK64834.1"/>
    </source>
</evidence>
<dbReference type="RefSeq" id="WP_045543928.1">
    <property type="nucleotide sequence ID" value="NZ_AP014649.1"/>
</dbReference>
<feature type="signal peptide" evidence="2">
    <location>
        <begin position="1"/>
        <end position="21"/>
    </location>
</feature>
<evidence type="ECO:0000256" key="2">
    <source>
        <dbReference type="SAM" id="SignalP"/>
    </source>
</evidence>
<reference evidence="6 10" key="3">
    <citation type="journal article" date="2018" name="J. Antimicrob. Chemother.">
        <title>Phylogenomics of colistin-susceptible and resistant XDR Acinetobacter baumannii.</title>
        <authorList>
            <person name="Mustapha M."/>
            <person name="Li B."/>
            <person name="Pacey M.P."/>
            <person name="Mettus R.T."/>
            <person name="McElheny C.L."/>
            <person name="Ernst R.K."/>
            <person name="Cooper V.S."/>
            <person name="Doi Y."/>
        </authorList>
    </citation>
    <scope>NUCLEOTIDE SEQUENCE [LARGE SCALE GENOMIC DNA]</scope>
    <source>
        <strain evidence="6 10">R20</strain>
    </source>
</reference>
<evidence type="ECO:0000313" key="9">
    <source>
        <dbReference type="Proteomes" id="UP000197394"/>
    </source>
</evidence>
<organism evidence="5 9">
    <name type="scientific">Acinetobacter baumannii</name>
    <dbReference type="NCBI Taxonomy" id="470"/>
    <lineage>
        <taxon>Bacteria</taxon>
        <taxon>Pseudomonadati</taxon>
        <taxon>Pseudomonadota</taxon>
        <taxon>Gammaproteobacteria</taxon>
        <taxon>Moraxellales</taxon>
        <taxon>Moraxellaceae</taxon>
        <taxon>Acinetobacter</taxon>
        <taxon>Acinetobacter calcoaceticus/baumannii complex</taxon>
    </lineage>
</organism>
<reference evidence="3 11" key="4">
    <citation type="submission" date="2020-02" db="EMBL/GenBank/DDBJ databases">
        <title>Whole genome shot-gun sequencing of clinical Carbapenem resistant A. baumannii.</title>
        <authorList>
            <person name="Veeraraghavan B."/>
            <person name="Mathur P."/>
            <person name="Vijayakumar S."/>
            <person name="Vasudevan K."/>
            <person name="Lincy M."/>
            <person name="Kirubananthan A."/>
        </authorList>
    </citation>
    <scope>NUCLEOTIDE SEQUENCE [LARGE SCALE GENOMIC DNA]</scope>
    <source>
        <strain evidence="3 11">SP816</strain>
    </source>
</reference>
<dbReference type="PROSITE" id="PS51257">
    <property type="entry name" value="PROKAR_LIPOPROTEIN"/>
    <property type="match status" value="1"/>
</dbReference>
<evidence type="ECO:0000313" key="4">
    <source>
        <dbReference type="EMBL" id="OIG72283.1"/>
    </source>
</evidence>
<dbReference type="Proteomes" id="UP000470018">
    <property type="component" value="Unassembled WGS sequence"/>
</dbReference>
<keyword evidence="2" id="KW-0732">Signal</keyword>
<feature type="compositionally biased region" description="Polar residues" evidence="1">
    <location>
        <begin position="31"/>
        <end position="53"/>
    </location>
</feature>
<evidence type="ECO:0000313" key="6">
    <source>
        <dbReference type="EMBL" id="PQH56047.1"/>
    </source>
</evidence>
<evidence type="ECO:0000256" key="1">
    <source>
        <dbReference type="SAM" id="MobiDB-lite"/>
    </source>
</evidence>
<reference evidence="4 8" key="1">
    <citation type="submission" date="2016-05" db="EMBL/GenBank/DDBJ databases">
        <title>The evolution of Acinetobacter baumannii in vivo.</title>
        <authorList>
            <person name="Hua X."/>
            <person name="Yu Y."/>
        </authorList>
    </citation>
    <scope>NUCLEOTIDE SEQUENCE [LARGE SCALE GENOMIC DNA]</scope>
    <source>
        <strain evidence="4 8">XH647</strain>
    </source>
</reference>
<name>A0A090B225_ACIBA</name>
<dbReference type="EMBL" id="NGKM01000037">
    <property type="protein sequence ID" value="OWK64834.1"/>
    <property type="molecule type" value="Genomic_DNA"/>
</dbReference>
<feature type="chain" id="PRO_5011340953" description="Lipoprotein" evidence="2">
    <location>
        <begin position="22"/>
        <end position="302"/>
    </location>
</feature>
<dbReference type="Proteomes" id="UP000664966">
    <property type="component" value="Chromosome"/>
</dbReference>
<dbReference type="Proteomes" id="UP000197394">
    <property type="component" value="Unassembled WGS sequence"/>
</dbReference>
<evidence type="ECO:0000313" key="11">
    <source>
        <dbReference type="Proteomes" id="UP000470018"/>
    </source>
</evidence>
<dbReference type="EMBL" id="CP072270">
    <property type="protein sequence ID" value="QTK44721.1"/>
    <property type="molecule type" value="Genomic_DNA"/>
</dbReference>
<dbReference type="EMBL" id="JAAGTY010000009">
    <property type="protein sequence ID" value="NDW41302.1"/>
    <property type="molecule type" value="Genomic_DNA"/>
</dbReference>
<proteinExistence type="predicted"/>
<evidence type="ECO:0008006" key="12">
    <source>
        <dbReference type="Google" id="ProtNLM"/>
    </source>
</evidence>
<evidence type="ECO:0000313" key="8">
    <source>
        <dbReference type="Proteomes" id="UP000179937"/>
    </source>
</evidence>
<sequence>MTLVNKTLVSIGMGLALTACGGSGSDGGTWSAPQTPNTGSNSQEQTDRSNSSGTVTAAFVPTATASMMLIPFNGFTLGKMDANRAVQNNDGSYTKFENYELTGDKIAVKDIAGNQNFALGRWSYGTANQYKSDGTLSSQDILQKSQNLYWTYAVYNAYTQGATSVGKKTCEVSAFTKPYLTNWGDGSSSTLPNLATSTAGTAEFELFADGKATFKISITTTNGRSTNTATYSPGQKADFAANSGIITGATTIDPTSSINSNGQFLVQVGQGLNKEVLLIASYTNQLSAKGERYSGQAIFTCK</sequence>
<dbReference type="Proteomes" id="UP000239276">
    <property type="component" value="Unassembled WGS sequence"/>
</dbReference>
<evidence type="ECO:0000313" key="3">
    <source>
        <dbReference type="EMBL" id="NDW41302.1"/>
    </source>
</evidence>
<dbReference type="PATRIC" id="fig|470.1577.peg.4090"/>
<dbReference type="EMBL" id="LYKI01000023">
    <property type="protein sequence ID" value="OIG72283.1"/>
    <property type="molecule type" value="Genomic_DNA"/>
</dbReference>
<evidence type="ECO:0000313" key="10">
    <source>
        <dbReference type="Proteomes" id="UP000239276"/>
    </source>
</evidence>
<feature type="region of interest" description="Disordered" evidence="1">
    <location>
        <begin position="25"/>
        <end position="54"/>
    </location>
</feature>
<protein>
    <recommendedName>
        <fullName evidence="12">Lipoprotein</fullName>
    </recommendedName>
</protein>
<reference evidence="7" key="5">
    <citation type="submission" date="2021-03" db="EMBL/GenBank/DDBJ databases">
        <title>Complete genome sequencing of Acinetobacter baumannii.</title>
        <authorList>
            <person name="Yadav B."/>
            <person name="Makwana N."/>
            <person name="Kharat A.S."/>
            <person name="Veeraraghavan B."/>
            <person name="Vijayakumar S."/>
            <person name="Priya M."/>
        </authorList>
    </citation>
    <scope>NUCLEOTIDE SEQUENCE</scope>
    <source>
        <strain evidence="7">KSK6</strain>
    </source>
</reference>
<reference evidence="5 9" key="2">
    <citation type="submission" date="2017-05" db="EMBL/GenBank/DDBJ databases">
        <title>Draft genome sequence of MDR A. baumannii AB360.</title>
        <authorList>
            <person name="Wareham D.W."/>
            <person name="Bean D.C."/>
        </authorList>
    </citation>
    <scope>NUCLEOTIDE SEQUENCE [LARGE SCALE GENOMIC DNA]</scope>
    <source>
        <strain evidence="5 9">AB360</strain>
    </source>
</reference>
<accession>A0A090B225</accession>
<dbReference type="EMBL" id="PUDN01000001">
    <property type="protein sequence ID" value="PQH56047.1"/>
    <property type="molecule type" value="Genomic_DNA"/>
</dbReference>
<dbReference type="Proteomes" id="UP000179937">
    <property type="component" value="Unassembled WGS sequence"/>
</dbReference>